<evidence type="ECO:0000256" key="4">
    <source>
        <dbReference type="ARBA" id="ARBA00022605"/>
    </source>
</evidence>
<evidence type="ECO:0000256" key="7">
    <source>
        <dbReference type="ARBA" id="ARBA00025475"/>
    </source>
</evidence>
<dbReference type="SUPFAM" id="SSF51366">
    <property type="entry name" value="Ribulose-phoshate binding barrel"/>
    <property type="match status" value="1"/>
</dbReference>
<keyword evidence="4 9" id="KW-0028">Amino-acid biosynthesis</keyword>
<evidence type="ECO:0000256" key="3">
    <source>
        <dbReference type="ARBA" id="ARBA00011152"/>
    </source>
</evidence>
<dbReference type="PANTHER" id="PTHR21235">
    <property type="entry name" value="IMIDAZOLE GLYCEROL PHOSPHATE SYNTHASE SUBUNIT HISF/H IGP SYNTHASE SUBUNIT HISF/H"/>
    <property type="match status" value="1"/>
</dbReference>
<proteinExistence type="inferred from homology"/>
<dbReference type="NCBIfam" id="TIGR00735">
    <property type="entry name" value="hisF"/>
    <property type="match status" value="1"/>
</dbReference>
<evidence type="ECO:0000256" key="2">
    <source>
        <dbReference type="ARBA" id="ARBA00009667"/>
    </source>
</evidence>
<evidence type="ECO:0000313" key="11">
    <source>
        <dbReference type="EMBL" id="MBE5038498.1"/>
    </source>
</evidence>
<evidence type="ECO:0000313" key="12">
    <source>
        <dbReference type="Proteomes" id="UP000768567"/>
    </source>
</evidence>
<dbReference type="RefSeq" id="WP_193502687.1">
    <property type="nucleotide sequence ID" value="NZ_JADCKC010000003.1"/>
</dbReference>
<evidence type="ECO:0000256" key="9">
    <source>
        <dbReference type="HAMAP-Rule" id="MF_01013"/>
    </source>
</evidence>
<comment type="catalytic activity">
    <reaction evidence="8 9">
        <text>5-[(5-phospho-1-deoxy-D-ribulos-1-ylimino)methylamino]-1-(5-phospho-beta-D-ribosyl)imidazole-4-carboxamide + L-glutamine = D-erythro-1-(imidazol-4-yl)glycerol 3-phosphate + 5-amino-1-(5-phospho-beta-D-ribosyl)imidazole-4-carboxamide + L-glutamate + H(+)</text>
        <dbReference type="Rhea" id="RHEA:24793"/>
        <dbReference type="ChEBI" id="CHEBI:15378"/>
        <dbReference type="ChEBI" id="CHEBI:29985"/>
        <dbReference type="ChEBI" id="CHEBI:58278"/>
        <dbReference type="ChEBI" id="CHEBI:58359"/>
        <dbReference type="ChEBI" id="CHEBI:58475"/>
        <dbReference type="ChEBI" id="CHEBI:58525"/>
        <dbReference type="EC" id="4.3.2.10"/>
    </reaction>
</comment>
<evidence type="ECO:0000256" key="8">
    <source>
        <dbReference type="ARBA" id="ARBA00047838"/>
    </source>
</evidence>
<dbReference type="GO" id="GO:0016829">
    <property type="term" value="F:lyase activity"/>
    <property type="evidence" value="ECO:0007669"/>
    <property type="project" value="UniProtKB-KW"/>
</dbReference>
<organism evidence="11 12">
    <name type="scientific">Gemmiger gallinarum</name>
    <dbReference type="NCBI Taxonomy" id="2779354"/>
    <lineage>
        <taxon>Bacteria</taxon>
        <taxon>Bacillati</taxon>
        <taxon>Bacillota</taxon>
        <taxon>Clostridia</taxon>
        <taxon>Eubacteriales</taxon>
        <taxon>Gemmiger</taxon>
    </lineage>
</organism>
<evidence type="ECO:0000256" key="5">
    <source>
        <dbReference type="ARBA" id="ARBA00023102"/>
    </source>
</evidence>
<dbReference type="PANTHER" id="PTHR21235:SF2">
    <property type="entry name" value="IMIDAZOLE GLYCEROL PHOSPHATE SYNTHASE HISHF"/>
    <property type="match status" value="1"/>
</dbReference>
<name>A0ABR9R5R1_9FIRM</name>
<comment type="function">
    <text evidence="7 9">IGPS catalyzes the conversion of PRFAR and glutamine to IGP, AICAR and glutamate. The HisF subunit catalyzes the cyclization activity that produces IGP and AICAR from PRFAR using the ammonia provided by the HisH subunit.</text>
</comment>
<evidence type="ECO:0000256" key="6">
    <source>
        <dbReference type="ARBA" id="ARBA00023239"/>
    </source>
</evidence>
<comment type="subunit">
    <text evidence="3 9">Heterodimer of HisH and HisF.</text>
</comment>
<gene>
    <name evidence="9 11" type="primary">hisF</name>
    <name evidence="11" type="ORF">INF35_11940</name>
</gene>
<accession>A0ABR9R5R1</accession>
<keyword evidence="6 9" id="KW-0456">Lyase</keyword>
<dbReference type="EC" id="4.3.2.10" evidence="9"/>
<comment type="caution">
    <text evidence="11">The sequence shown here is derived from an EMBL/GenBank/DDBJ whole genome shotgun (WGS) entry which is preliminary data.</text>
</comment>
<keyword evidence="12" id="KW-1185">Reference proteome</keyword>
<dbReference type="CDD" id="cd04731">
    <property type="entry name" value="HisF"/>
    <property type="match status" value="1"/>
</dbReference>
<dbReference type="InterPro" id="IPR006062">
    <property type="entry name" value="His_biosynth"/>
</dbReference>
<comment type="similarity">
    <text evidence="2 9 10">Belongs to the HisA/HisF family.</text>
</comment>
<dbReference type="EMBL" id="JADCKC010000003">
    <property type="protein sequence ID" value="MBE5038498.1"/>
    <property type="molecule type" value="Genomic_DNA"/>
</dbReference>
<sequence length="252" mass="27409">MITKRIIPCLDVKDGRVVKGVNFEGLKDMADPVEMARWYNQSGADELVFYDITASVEGRTLFTDILRRVASEIFIPLTVGGGIRTLEDFDRVLKCGADKVSVNSGAIANPDIIPAAAQKYGDQCVVLSADIKRVDGKFMLFAKGGRENTGIDALDWLERGVKNGAGELVVNSIDTDGVKNGFDLELLDAVAKRCAVPIIASGGAGCMEDFKTLFLEHPAVDAGLAASIFHTRQVDIRDLKQYLRQNGVEMRL</sequence>
<evidence type="ECO:0000256" key="10">
    <source>
        <dbReference type="RuleBase" id="RU003657"/>
    </source>
</evidence>
<feature type="active site" evidence="9">
    <location>
        <position position="130"/>
    </location>
</feature>
<protein>
    <recommendedName>
        <fullName evidence="9">Imidazole glycerol phosphate synthase subunit HisF</fullName>
        <ecNumber evidence="9">4.3.2.10</ecNumber>
    </recommendedName>
    <alternativeName>
        <fullName evidence="9">IGP synthase cyclase subunit</fullName>
    </alternativeName>
    <alternativeName>
        <fullName evidence="9">IGP synthase subunit HisF</fullName>
    </alternativeName>
    <alternativeName>
        <fullName evidence="9">ImGP synthase subunit HisF</fullName>
        <shortName evidence="9">IGPS subunit HisF</shortName>
    </alternativeName>
</protein>
<dbReference type="Gene3D" id="3.20.20.70">
    <property type="entry name" value="Aldolase class I"/>
    <property type="match status" value="1"/>
</dbReference>
<evidence type="ECO:0000256" key="1">
    <source>
        <dbReference type="ARBA" id="ARBA00005091"/>
    </source>
</evidence>
<dbReference type="InterPro" id="IPR004651">
    <property type="entry name" value="HisF"/>
</dbReference>
<feature type="active site" evidence="9">
    <location>
        <position position="11"/>
    </location>
</feature>
<dbReference type="HAMAP" id="MF_01013">
    <property type="entry name" value="HisF"/>
    <property type="match status" value="1"/>
</dbReference>
<dbReference type="InterPro" id="IPR050064">
    <property type="entry name" value="IGPS_HisA/HisF"/>
</dbReference>
<dbReference type="InterPro" id="IPR013785">
    <property type="entry name" value="Aldolase_TIM"/>
</dbReference>
<keyword evidence="9" id="KW-0963">Cytoplasm</keyword>
<keyword evidence="5 9" id="KW-0368">Histidine biosynthesis</keyword>
<reference evidence="11 12" key="1">
    <citation type="submission" date="2020-10" db="EMBL/GenBank/DDBJ databases">
        <title>ChiBAC.</title>
        <authorList>
            <person name="Zenner C."/>
            <person name="Hitch T.C.A."/>
            <person name="Clavel T."/>
        </authorList>
    </citation>
    <scope>NUCLEOTIDE SEQUENCE [LARGE SCALE GENOMIC DNA]</scope>
    <source>
        <strain evidence="11 12">DSM 109015</strain>
    </source>
</reference>
<dbReference type="InterPro" id="IPR011060">
    <property type="entry name" value="RibuloseP-bd_barrel"/>
</dbReference>
<dbReference type="Proteomes" id="UP000768567">
    <property type="component" value="Unassembled WGS sequence"/>
</dbReference>
<comment type="pathway">
    <text evidence="1 9">Amino-acid biosynthesis; L-histidine biosynthesis; L-histidine from 5-phospho-alpha-D-ribose 1-diphosphate: step 5/9.</text>
</comment>
<dbReference type="Pfam" id="PF00977">
    <property type="entry name" value="His_biosynth"/>
    <property type="match status" value="1"/>
</dbReference>
<comment type="subcellular location">
    <subcellularLocation>
        <location evidence="9">Cytoplasm</location>
    </subcellularLocation>
</comment>